<dbReference type="InterPro" id="IPR008311">
    <property type="entry name" value="UCP028101"/>
</dbReference>
<evidence type="ECO:0000313" key="2">
    <source>
        <dbReference type="Proteomes" id="UP000809621"/>
    </source>
</evidence>
<dbReference type="RefSeq" id="WP_205158662.1">
    <property type="nucleotide sequence ID" value="NZ_JAFEUM010000004.1"/>
</dbReference>
<dbReference type="Proteomes" id="UP000809621">
    <property type="component" value="Unassembled WGS sequence"/>
</dbReference>
<dbReference type="InterPro" id="IPR011044">
    <property type="entry name" value="Quino_amine_DH_bsu"/>
</dbReference>
<organism evidence="1 2">
    <name type="scientific">Vibrio ulleungensis</name>
    <dbReference type="NCBI Taxonomy" id="2807619"/>
    <lineage>
        <taxon>Bacteria</taxon>
        <taxon>Pseudomonadati</taxon>
        <taxon>Pseudomonadota</taxon>
        <taxon>Gammaproteobacteria</taxon>
        <taxon>Vibrionales</taxon>
        <taxon>Vibrionaceae</taxon>
        <taxon>Vibrio</taxon>
    </lineage>
</organism>
<name>A0ABS2HKN3_9VIBR</name>
<reference evidence="1 2" key="1">
    <citation type="submission" date="2021-02" db="EMBL/GenBank/DDBJ databases">
        <authorList>
            <person name="Park J.-S."/>
        </authorList>
    </citation>
    <scope>NUCLEOTIDE SEQUENCE [LARGE SCALE GENOMIC DNA]</scope>
    <source>
        <strain evidence="1 2">188UL20-2</strain>
    </source>
</reference>
<dbReference type="InterPro" id="IPR015943">
    <property type="entry name" value="WD40/YVTN_repeat-like_dom_sf"/>
</dbReference>
<comment type="caution">
    <text evidence="1">The sequence shown here is derived from an EMBL/GenBank/DDBJ whole genome shotgun (WGS) entry which is preliminary data.</text>
</comment>
<dbReference type="EMBL" id="JAFEUM010000004">
    <property type="protein sequence ID" value="MBM7037102.1"/>
    <property type="molecule type" value="Genomic_DNA"/>
</dbReference>
<keyword evidence="2" id="KW-1185">Reference proteome</keyword>
<protein>
    <submittedName>
        <fullName evidence="1">DUF1513 domain-containing protein</fullName>
    </submittedName>
</protein>
<dbReference type="Pfam" id="PF07433">
    <property type="entry name" value="DUF1513"/>
    <property type="match status" value="1"/>
</dbReference>
<gene>
    <name evidence="1" type="ORF">JQC93_11870</name>
</gene>
<dbReference type="PIRSF" id="PIRSF028101">
    <property type="entry name" value="UCP028101"/>
    <property type="match status" value="1"/>
</dbReference>
<sequence length="360" mass="39434">MLNRRELIQAIVGGVVLSGSLGCTSLTANNGLRSTSTNLLIGSTQNDQGEHAVTAIDSTGKMVFQTPLRARGHGFAHHAEHNHLAVFARRPGQYVEIIDAYTGQQITTIDATSKRFFYGHGVYSEDGRRLFVSEGVTETCEGVIGVYAADSDYRKVGEIAIDGIGPHQIARLSGDRLVVAVGGIHTKGREKTNLDTMSPSLNYYHFDGTFIERQSLDLSQLSIRHLDVAADDTVFFAVQYQDNDPLFEPLVWSHQLGKKPMPLSASATQWLDCKGYIGSVMTNKHSVIATSPVGNQLLEFDRGTLAIKRVIQIPDVCGVATNETQGFVSTGFGNVEQIQRGVMRTVHHSALKWDNHLIWV</sequence>
<evidence type="ECO:0000313" key="1">
    <source>
        <dbReference type="EMBL" id="MBM7037102.1"/>
    </source>
</evidence>
<dbReference type="PROSITE" id="PS51257">
    <property type="entry name" value="PROKAR_LIPOPROTEIN"/>
    <property type="match status" value="1"/>
</dbReference>
<proteinExistence type="predicted"/>
<accession>A0ABS2HKN3</accession>
<dbReference type="SUPFAM" id="SSF50969">
    <property type="entry name" value="YVTN repeat-like/Quinoprotein amine dehydrogenase"/>
    <property type="match status" value="1"/>
</dbReference>
<dbReference type="Gene3D" id="2.130.10.10">
    <property type="entry name" value="YVTN repeat-like/Quinoprotein amine dehydrogenase"/>
    <property type="match status" value="1"/>
</dbReference>